<reference evidence="1 2" key="1">
    <citation type="submission" date="2014-09" db="EMBL/GenBank/DDBJ databases">
        <title>Draft genome sequence of Streptomyces natalensis ATCC 27448, producer of the antifungal pimaricin.</title>
        <authorList>
            <person name="Mendes M.V."/>
            <person name="Beites T."/>
            <person name="Pires S."/>
            <person name="Santos C.L."/>
            <person name="Moradas-Ferreira P."/>
        </authorList>
    </citation>
    <scope>NUCLEOTIDE SEQUENCE [LARGE SCALE GENOMIC DNA]</scope>
    <source>
        <strain evidence="1 2">ATCC 27448</strain>
    </source>
</reference>
<evidence type="ECO:0000313" key="2">
    <source>
        <dbReference type="Proteomes" id="UP000032458"/>
    </source>
</evidence>
<proteinExistence type="predicted"/>
<evidence type="ECO:0000313" key="1">
    <source>
        <dbReference type="EMBL" id="KIZ17323.1"/>
    </source>
</evidence>
<dbReference type="RefSeq" id="WP_030067920.1">
    <property type="nucleotide sequence ID" value="NZ_JRKI01000023.1"/>
</dbReference>
<dbReference type="EMBL" id="JRKI01000023">
    <property type="protein sequence ID" value="KIZ17323.1"/>
    <property type="molecule type" value="Genomic_DNA"/>
</dbReference>
<comment type="caution">
    <text evidence="1">The sequence shown here is derived from an EMBL/GenBank/DDBJ whole genome shotgun (WGS) entry which is preliminary data.</text>
</comment>
<dbReference type="AlphaFoldDB" id="A0A0D7CMB6"/>
<dbReference type="Proteomes" id="UP000032458">
    <property type="component" value="Unassembled WGS sequence"/>
</dbReference>
<name>A0A0D7CMB6_9ACTN</name>
<accession>A0A0D7CMB6</accession>
<organism evidence="1 2">
    <name type="scientific">Streptomyces natalensis ATCC 27448</name>
    <dbReference type="NCBI Taxonomy" id="1240678"/>
    <lineage>
        <taxon>Bacteria</taxon>
        <taxon>Bacillati</taxon>
        <taxon>Actinomycetota</taxon>
        <taxon>Actinomycetes</taxon>
        <taxon>Kitasatosporales</taxon>
        <taxon>Streptomycetaceae</taxon>
        <taxon>Streptomyces</taxon>
    </lineage>
</organism>
<dbReference type="PATRIC" id="fig|1240678.4.peg.3147"/>
<sequence>MATIPQDINDRLRRLEQELRALTTAANRRPALNQIMHGDVKIGEGGGLSVKQPGGAETFRVGEVGPIAGEHALVVRRRDGSVALSVWNGTTTGGQAQAFRIKDAQGHELLSEDVVAGGLARPHLPIPMSPAQPTNWPSTSSTSWTDLQVAWPEAQHPRLEVFAQAVGNGNGGDMRITVDGQVMASGTHNKPIQATFKIPNYEFGQHPEIKLQARAKTSSTVWACVQRMCGVAS</sequence>
<keyword evidence="2" id="KW-1185">Reference proteome</keyword>
<gene>
    <name evidence="1" type="ORF">SNA_14985</name>
</gene>
<protein>
    <submittedName>
        <fullName evidence="1">Uncharacterized protein</fullName>
    </submittedName>
</protein>